<evidence type="ECO:0000313" key="2">
    <source>
        <dbReference type="EMBL" id="PWY89031.1"/>
    </source>
</evidence>
<dbReference type="GeneID" id="37067432"/>
<dbReference type="AlphaFoldDB" id="A0A317WTB4"/>
<name>A0A317WTB4_9EURO</name>
<feature type="compositionally biased region" description="Basic and acidic residues" evidence="1">
    <location>
        <begin position="271"/>
        <end position="282"/>
    </location>
</feature>
<dbReference type="EMBL" id="MSFL01000004">
    <property type="protein sequence ID" value="PWY89031.1"/>
    <property type="molecule type" value="Genomic_DNA"/>
</dbReference>
<reference evidence="2 3" key="1">
    <citation type="submission" date="2016-12" db="EMBL/GenBank/DDBJ databases">
        <title>The genomes of Aspergillus section Nigri reveals drivers in fungal speciation.</title>
        <authorList>
            <consortium name="DOE Joint Genome Institute"/>
            <person name="Vesth T.C."/>
            <person name="Nybo J."/>
            <person name="Theobald S."/>
            <person name="Brandl J."/>
            <person name="Frisvad J.C."/>
            <person name="Nielsen K.F."/>
            <person name="Lyhne E.K."/>
            <person name="Kogle M.E."/>
            <person name="Kuo A."/>
            <person name="Riley R."/>
            <person name="Clum A."/>
            <person name="Nolan M."/>
            <person name="Lipzen A."/>
            <person name="Salamov A."/>
            <person name="Henrissat B."/>
            <person name="Wiebenga A."/>
            <person name="De Vries R.P."/>
            <person name="Grigoriev I.V."/>
            <person name="Mortensen U.H."/>
            <person name="Andersen M.R."/>
            <person name="Baker S.E."/>
        </authorList>
    </citation>
    <scope>NUCLEOTIDE SEQUENCE [LARGE SCALE GENOMIC DNA]</scope>
    <source>
        <strain evidence="2 3">CBS 117.55</strain>
    </source>
</reference>
<keyword evidence="3" id="KW-1185">Reference proteome</keyword>
<feature type="compositionally biased region" description="Basic and acidic residues" evidence="1">
    <location>
        <begin position="247"/>
        <end position="258"/>
    </location>
</feature>
<gene>
    <name evidence="2" type="ORF">BO70DRAFT_377485</name>
</gene>
<dbReference type="VEuPathDB" id="FungiDB:BO70DRAFT_377485"/>
<dbReference type="RefSeq" id="XP_025402218.1">
    <property type="nucleotide sequence ID" value="XM_025545195.1"/>
</dbReference>
<protein>
    <submittedName>
        <fullName evidence="2">Uncharacterized protein</fullName>
    </submittedName>
</protein>
<organism evidence="2 3">
    <name type="scientific">Aspergillus heteromorphus CBS 117.55</name>
    <dbReference type="NCBI Taxonomy" id="1448321"/>
    <lineage>
        <taxon>Eukaryota</taxon>
        <taxon>Fungi</taxon>
        <taxon>Dikarya</taxon>
        <taxon>Ascomycota</taxon>
        <taxon>Pezizomycotina</taxon>
        <taxon>Eurotiomycetes</taxon>
        <taxon>Eurotiomycetidae</taxon>
        <taxon>Eurotiales</taxon>
        <taxon>Aspergillaceae</taxon>
        <taxon>Aspergillus</taxon>
        <taxon>Aspergillus subgen. Circumdati</taxon>
    </lineage>
</organism>
<feature type="compositionally biased region" description="Basic and acidic residues" evidence="1">
    <location>
        <begin position="133"/>
        <end position="152"/>
    </location>
</feature>
<accession>A0A317WTB4</accession>
<feature type="compositionally biased region" description="Basic residues" evidence="1">
    <location>
        <begin position="259"/>
        <end position="270"/>
    </location>
</feature>
<proteinExistence type="predicted"/>
<comment type="caution">
    <text evidence="2">The sequence shown here is derived from an EMBL/GenBank/DDBJ whole genome shotgun (WGS) entry which is preliminary data.</text>
</comment>
<sequence length="282" mass="32213">MPSHSIHLSKSFNRKVDELVQKYDRSNEPSPALRDFLRNADGLTSLMNAIRRHVLLVQSRSKDIEDAQITVYDSALLILSNHGDDPRDTGALELYLAEFLGIVPTSPGSLDRQKIDDHVSLESALTRATESGHTTDRTASADEEDKKPDHASMSRNEVSSFDDDRLRAQADRLIEVYRLAKSEYYGEKKRDGVDLLSLVRYLRDTAENTLLYLQANGMADHPLVSDIKYSFEMAKDKAAQLSGGRARHFDEPFKDSGRRHLRHTKRRRSHRSVDSYRPRDYR</sequence>
<dbReference type="Proteomes" id="UP000247233">
    <property type="component" value="Unassembled WGS sequence"/>
</dbReference>
<evidence type="ECO:0000313" key="3">
    <source>
        <dbReference type="Proteomes" id="UP000247233"/>
    </source>
</evidence>
<dbReference type="OrthoDB" id="5296805at2759"/>
<feature type="region of interest" description="Disordered" evidence="1">
    <location>
        <begin position="124"/>
        <end position="161"/>
    </location>
</feature>
<dbReference type="STRING" id="1448321.A0A317WTB4"/>
<evidence type="ECO:0000256" key="1">
    <source>
        <dbReference type="SAM" id="MobiDB-lite"/>
    </source>
</evidence>
<feature type="region of interest" description="Disordered" evidence="1">
    <location>
        <begin position="242"/>
        <end position="282"/>
    </location>
</feature>